<proteinExistence type="predicted"/>
<organism evidence="1 2">
    <name type="scientific">[Phormidium ambiguum] IAM M-71</name>
    <dbReference type="NCBI Taxonomy" id="454136"/>
    <lineage>
        <taxon>Bacteria</taxon>
        <taxon>Bacillati</taxon>
        <taxon>Cyanobacteriota</taxon>
        <taxon>Cyanophyceae</taxon>
        <taxon>Oscillatoriophycideae</taxon>
        <taxon>Aerosakkonematales</taxon>
        <taxon>Aerosakkonemataceae</taxon>
        <taxon>Floridanema</taxon>
    </lineage>
</organism>
<dbReference type="AlphaFoldDB" id="A0A1U7I8G7"/>
<comment type="caution">
    <text evidence="1">The sequence shown here is derived from an EMBL/GenBank/DDBJ whole genome shotgun (WGS) entry which is preliminary data.</text>
</comment>
<dbReference type="OrthoDB" id="510857at2"/>
<reference evidence="1 2" key="1">
    <citation type="submission" date="2016-11" db="EMBL/GenBank/DDBJ databases">
        <title>Draft Genome Sequences of Nine Cyanobacterial Strains from Diverse Habitats.</title>
        <authorList>
            <person name="Zhu T."/>
            <person name="Hou S."/>
            <person name="Lu X."/>
            <person name="Hess W.R."/>
        </authorList>
    </citation>
    <scope>NUCLEOTIDE SEQUENCE [LARGE SCALE GENOMIC DNA]</scope>
    <source>
        <strain evidence="1 2">IAM M-71</strain>
    </source>
</reference>
<dbReference type="EMBL" id="MRCE01000036">
    <property type="protein sequence ID" value="OKH32747.1"/>
    <property type="molecule type" value="Genomic_DNA"/>
</dbReference>
<evidence type="ECO:0000313" key="2">
    <source>
        <dbReference type="Proteomes" id="UP000185860"/>
    </source>
</evidence>
<accession>A0A1U7I8G7</accession>
<dbReference type="Proteomes" id="UP000185860">
    <property type="component" value="Unassembled WGS sequence"/>
</dbReference>
<gene>
    <name evidence="1" type="ORF">NIES2119_25315</name>
</gene>
<evidence type="ECO:0000313" key="1">
    <source>
        <dbReference type="EMBL" id="OKH32747.1"/>
    </source>
</evidence>
<sequence>MSDIAILKEMIKKDAMVPLKERQEGKRLKYSVTLTEPQYNYSVIIDGMPKEDEVIIINVDSFVVPRQVFNGEKGECKRADFVIITNADTEKIILCIEMKKQKDLEKNIIQQLKGAQCFVAYCKEIGKAFWPKHNFLDDYQYLFVSIGHISISKTQTRFEKKSKIHDHPDRMLKIKYPNGLEFERLIR</sequence>
<name>A0A1U7I8G7_9CYAN</name>
<dbReference type="RefSeq" id="WP_073596276.1">
    <property type="nucleotide sequence ID" value="NZ_MRCE01000036.1"/>
</dbReference>
<protein>
    <submittedName>
        <fullName evidence="1">Uncharacterized protein</fullName>
    </submittedName>
</protein>
<dbReference type="STRING" id="454136.NIES2119_25315"/>